<comment type="caution">
    <text evidence="2">The sequence shown here is derived from an EMBL/GenBank/DDBJ whole genome shotgun (WGS) entry which is preliminary data.</text>
</comment>
<dbReference type="EMBL" id="JADJMS010000028">
    <property type="protein sequence ID" value="MBK7415927.1"/>
    <property type="molecule type" value="Genomic_DNA"/>
</dbReference>
<evidence type="ECO:0000313" key="2">
    <source>
        <dbReference type="EMBL" id="MBK7415927.1"/>
    </source>
</evidence>
<organism evidence="2 3">
    <name type="scientific">Candidatus Dechloromonas phosphorivorans</name>
    <dbReference type="NCBI Taxonomy" id="2899244"/>
    <lineage>
        <taxon>Bacteria</taxon>
        <taxon>Pseudomonadati</taxon>
        <taxon>Pseudomonadota</taxon>
        <taxon>Betaproteobacteria</taxon>
        <taxon>Rhodocyclales</taxon>
        <taxon>Azonexaceae</taxon>
        <taxon>Dechloromonas</taxon>
    </lineage>
</organism>
<dbReference type="AlphaFoldDB" id="A0A935JYB6"/>
<dbReference type="Proteomes" id="UP000739411">
    <property type="component" value="Unassembled WGS sequence"/>
</dbReference>
<protein>
    <recommendedName>
        <fullName evidence="1">Histidine kinase domain-containing protein</fullName>
    </recommendedName>
</protein>
<name>A0A935JYB6_9RHOO</name>
<gene>
    <name evidence="2" type="ORF">IPJ38_13230</name>
</gene>
<evidence type="ECO:0000259" key="1">
    <source>
        <dbReference type="PROSITE" id="PS50109"/>
    </source>
</evidence>
<dbReference type="InterPro" id="IPR036890">
    <property type="entry name" value="HATPase_C_sf"/>
</dbReference>
<proteinExistence type="predicted"/>
<dbReference type="PROSITE" id="PS50109">
    <property type="entry name" value="HIS_KIN"/>
    <property type="match status" value="1"/>
</dbReference>
<accession>A0A935JYB6</accession>
<dbReference type="SUPFAM" id="SSF55874">
    <property type="entry name" value="ATPase domain of HSP90 chaperone/DNA topoisomerase II/histidine kinase"/>
    <property type="match status" value="1"/>
</dbReference>
<dbReference type="InterPro" id="IPR003594">
    <property type="entry name" value="HATPase_dom"/>
</dbReference>
<dbReference type="InterPro" id="IPR005467">
    <property type="entry name" value="His_kinase_dom"/>
</dbReference>
<evidence type="ECO:0000313" key="3">
    <source>
        <dbReference type="Proteomes" id="UP000739411"/>
    </source>
</evidence>
<dbReference type="Pfam" id="PF02518">
    <property type="entry name" value="HATPase_c"/>
    <property type="match status" value="1"/>
</dbReference>
<dbReference type="Gene3D" id="3.30.565.10">
    <property type="entry name" value="Histidine kinase-like ATPase, C-terminal domain"/>
    <property type="match status" value="1"/>
</dbReference>
<reference evidence="2 3" key="1">
    <citation type="submission" date="2020-10" db="EMBL/GenBank/DDBJ databases">
        <title>Connecting structure to function with the recovery of over 1000 high-quality activated sludge metagenome-assembled genomes encoding full-length rRNA genes using long-read sequencing.</title>
        <authorList>
            <person name="Singleton C.M."/>
            <person name="Petriglieri F."/>
            <person name="Kristensen J.M."/>
            <person name="Kirkegaard R.H."/>
            <person name="Michaelsen T.Y."/>
            <person name="Andersen M.H."/>
            <person name="Karst S.M."/>
            <person name="Dueholm M.S."/>
            <person name="Nielsen P.H."/>
            <person name="Albertsen M."/>
        </authorList>
    </citation>
    <scope>NUCLEOTIDE SEQUENCE [LARGE SCALE GENOMIC DNA]</scope>
    <source>
        <strain evidence="2">EsbW_18-Q3-R4-48_BATAC.463</strain>
    </source>
</reference>
<sequence length="202" mass="21934">MNNLLDILASGIHDAKNQLFLAESLIAATEAKHGLSLSEARYAIEAASDRLSRALAAYQITRHDATPAITPVILEDLCDEVMLAQKLHLASREVTLTVDCQVFDALPLDRDLVTDMLNNAVQNAGRYARSMVKMSVTAEDQWLCLVVEDDGPGYPSLPPEYGIGLMVADRLAALHVQHGRKGSLTLSNKSALGGARFELRLP</sequence>
<feature type="domain" description="Histidine kinase" evidence="1">
    <location>
        <begin position="10"/>
        <end position="202"/>
    </location>
</feature>